<evidence type="ECO:0000313" key="12">
    <source>
        <dbReference type="EMBL" id="RZQ65685.1"/>
    </source>
</evidence>
<gene>
    <name evidence="12" type="ORF">EWH70_00890</name>
</gene>
<dbReference type="InterPro" id="IPR036890">
    <property type="entry name" value="HATPase_C_sf"/>
</dbReference>
<dbReference type="SUPFAM" id="SSF55874">
    <property type="entry name" value="ATPase domain of HSP90 chaperone/DNA topoisomerase II/histidine kinase"/>
    <property type="match status" value="1"/>
</dbReference>
<name>A0A4V2EMN1_9PSEU</name>
<keyword evidence="10" id="KW-0472">Membrane</keyword>
<accession>A0A4V2EMN1</accession>
<dbReference type="GO" id="GO:0046983">
    <property type="term" value="F:protein dimerization activity"/>
    <property type="evidence" value="ECO:0007669"/>
    <property type="project" value="InterPro"/>
</dbReference>
<dbReference type="GO" id="GO:0000155">
    <property type="term" value="F:phosphorelay sensor kinase activity"/>
    <property type="evidence" value="ECO:0007669"/>
    <property type="project" value="InterPro"/>
</dbReference>
<evidence type="ECO:0000313" key="13">
    <source>
        <dbReference type="Proteomes" id="UP000292003"/>
    </source>
</evidence>
<keyword evidence="6 12" id="KW-0418">Kinase</keyword>
<evidence type="ECO:0000256" key="4">
    <source>
        <dbReference type="ARBA" id="ARBA00022679"/>
    </source>
</evidence>
<dbReference type="RefSeq" id="WP_130473255.1">
    <property type="nucleotide sequence ID" value="NZ_SFCC01000001.1"/>
</dbReference>
<sequence>MTTEGLSIPGITGGGNNVISRSREITVPTVHWQRWLRKPAVPAFALDIAFVALAALDVWLNFAHDAPAYSGWLSAFSCAALLFRRRLPFLVVVATFPGFLTGWAQIAAMVALGTLAHQRGLRWQTVVGFGLVWCSRFVQWPLPEFVAQTWQEHVLAGIYGVVVAGMPVALGLLFRARAELSERLAELAESRDRERQLHAQAIRAEERARLAREMHDVVSHDITLIAMQAGVLSMSSAGGEAQQAAQTIRELSTRTLEELRSLVGVLRSGVDDESTQPGIDQLHQLIRTSDVPVQLTMERLPEQLPFPVSNAAYRTVQECLTNVYKHAPGAKATVWVGGEENALGVEVHNDQPCEPTTGLPSGGHGLTGLAERAKLLGGTFETEPTPEGGFRVRARYPLSGVG</sequence>
<keyword evidence="9" id="KW-0175">Coiled coil</keyword>
<dbReference type="Gene3D" id="1.20.5.1930">
    <property type="match status" value="1"/>
</dbReference>
<dbReference type="OrthoDB" id="227596at2"/>
<keyword evidence="5" id="KW-0547">Nucleotide-binding</keyword>
<evidence type="ECO:0000256" key="8">
    <source>
        <dbReference type="ARBA" id="ARBA00023012"/>
    </source>
</evidence>
<feature type="transmembrane region" description="Helical" evidence="10">
    <location>
        <begin position="40"/>
        <end position="59"/>
    </location>
</feature>
<keyword evidence="8" id="KW-0902">Two-component regulatory system</keyword>
<keyword evidence="4" id="KW-0808">Transferase</keyword>
<evidence type="ECO:0000256" key="7">
    <source>
        <dbReference type="ARBA" id="ARBA00022840"/>
    </source>
</evidence>
<evidence type="ECO:0000259" key="11">
    <source>
        <dbReference type="Pfam" id="PF07730"/>
    </source>
</evidence>
<evidence type="ECO:0000256" key="3">
    <source>
        <dbReference type="ARBA" id="ARBA00022553"/>
    </source>
</evidence>
<comment type="caution">
    <text evidence="12">The sequence shown here is derived from an EMBL/GenBank/DDBJ whole genome shotgun (WGS) entry which is preliminary data.</text>
</comment>
<dbReference type="CDD" id="cd16917">
    <property type="entry name" value="HATPase_UhpB-NarQ-NarX-like"/>
    <property type="match status" value="1"/>
</dbReference>
<feature type="coiled-coil region" evidence="9">
    <location>
        <begin position="177"/>
        <end position="207"/>
    </location>
</feature>
<dbReference type="Pfam" id="PF07730">
    <property type="entry name" value="HisKA_3"/>
    <property type="match status" value="1"/>
</dbReference>
<feature type="transmembrane region" description="Helical" evidence="10">
    <location>
        <begin position="66"/>
        <end position="83"/>
    </location>
</feature>
<dbReference type="PANTHER" id="PTHR24421">
    <property type="entry name" value="NITRATE/NITRITE SENSOR PROTEIN NARX-RELATED"/>
    <property type="match status" value="1"/>
</dbReference>
<protein>
    <recommendedName>
        <fullName evidence="2">histidine kinase</fullName>
        <ecNumber evidence="2">2.7.13.3</ecNumber>
    </recommendedName>
</protein>
<evidence type="ECO:0000256" key="9">
    <source>
        <dbReference type="SAM" id="Coils"/>
    </source>
</evidence>
<keyword evidence="10" id="KW-0812">Transmembrane</keyword>
<keyword evidence="7" id="KW-0067">ATP-binding</keyword>
<proteinExistence type="predicted"/>
<keyword evidence="3" id="KW-0597">Phosphoprotein</keyword>
<reference evidence="12 13" key="1">
    <citation type="submission" date="2019-02" db="EMBL/GenBank/DDBJ databases">
        <title>Draft genome sequence of Amycolatopsis sp. 8-3EHSu isolated from roots of Suaeda maritima.</title>
        <authorList>
            <person name="Duangmal K."/>
            <person name="Chantavorakit T."/>
        </authorList>
    </citation>
    <scope>NUCLEOTIDE SEQUENCE [LARGE SCALE GENOMIC DNA]</scope>
    <source>
        <strain evidence="12 13">8-3EHSu</strain>
    </source>
</reference>
<organism evidence="12 13">
    <name type="scientific">Amycolatopsis suaedae</name>
    <dbReference type="NCBI Taxonomy" id="2510978"/>
    <lineage>
        <taxon>Bacteria</taxon>
        <taxon>Bacillati</taxon>
        <taxon>Actinomycetota</taxon>
        <taxon>Actinomycetes</taxon>
        <taxon>Pseudonocardiales</taxon>
        <taxon>Pseudonocardiaceae</taxon>
        <taxon>Amycolatopsis</taxon>
    </lineage>
</organism>
<evidence type="ECO:0000256" key="10">
    <source>
        <dbReference type="SAM" id="Phobius"/>
    </source>
</evidence>
<dbReference type="GO" id="GO:0016020">
    <property type="term" value="C:membrane"/>
    <property type="evidence" value="ECO:0007669"/>
    <property type="project" value="InterPro"/>
</dbReference>
<dbReference type="AlphaFoldDB" id="A0A4V2EMN1"/>
<evidence type="ECO:0000256" key="5">
    <source>
        <dbReference type="ARBA" id="ARBA00022741"/>
    </source>
</evidence>
<dbReference type="EMBL" id="SFCC01000001">
    <property type="protein sequence ID" value="RZQ65685.1"/>
    <property type="molecule type" value="Genomic_DNA"/>
</dbReference>
<dbReference type="Gene3D" id="3.30.565.10">
    <property type="entry name" value="Histidine kinase-like ATPase, C-terminal domain"/>
    <property type="match status" value="1"/>
</dbReference>
<evidence type="ECO:0000256" key="6">
    <source>
        <dbReference type="ARBA" id="ARBA00022777"/>
    </source>
</evidence>
<comment type="catalytic activity">
    <reaction evidence="1">
        <text>ATP + protein L-histidine = ADP + protein N-phospho-L-histidine.</text>
        <dbReference type="EC" id="2.7.13.3"/>
    </reaction>
</comment>
<dbReference type="InterPro" id="IPR050482">
    <property type="entry name" value="Sensor_HK_TwoCompSys"/>
</dbReference>
<feature type="transmembrane region" description="Helical" evidence="10">
    <location>
        <begin position="154"/>
        <end position="174"/>
    </location>
</feature>
<keyword evidence="13" id="KW-1185">Reference proteome</keyword>
<dbReference type="PANTHER" id="PTHR24421:SF10">
    <property type="entry name" value="NITRATE_NITRITE SENSOR PROTEIN NARQ"/>
    <property type="match status" value="1"/>
</dbReference>
<evidence type="ECO:0000256" key="1">
    <source>
        <dbReference type="ARBA" id="ARBA00000085"/>
    </source>
</evidence>
<feature type="domain" description="Signal transduction histidine kinase subgroup 3 dimerisation and phosphoacceptor" evidence="11">
    <location>
        <begin position="206"/>
        <end position="269"/>
    </location>
</feature>
<dbReference type="InterPro" id="IPR011712">
    <property type="entry name" value="Sig_transdc_His_kin_sub3_dim/P"/>
</dbReference>
<evidence type="ECO:0000256" key="2">
    <source>
        <dbReference type="ARBA" id="ARBA00012438"/>
    </source>
</evidence>
<dbReference type="GO" id="GO:0005524">
    <property type="term" value="F:ATP binding"/>
    <property type="evidence" value="ECO:0007669"/>
    <property type="project" value="UniProtKB-KW"/>
</dbReference>
<dbReference type="EC" id="2.7.13.3" evidence="2"/>
<feature type="transmembrane region" description="Helical" evidence="10">
    <location>
        <begin position="89"/>
        <end position="111"/>
    </location>
</feature>
<keyword evidence="10" id="KW-1133">Transmembrane helix</keyword>
<dbReference type="Proteomes" id="UP000292003">
    <property type="component" value="Unassembled WGS sequence"/>
</dbReference>